<dbReference type="GO" id="GO:0003677">
    <property type="term" value="F:DNA binding"/>
    <property type="evidence" value="ECO:0007669"/>
    <property type="project" value="UniProtKB-KW"/>
</dbReference>
<gene>
    <name evidence="10" type="ORF">AGLY_003379</name>
</gene>
<feature type="domain" description="Transposable element P transposase-like RNase H C-terminal" evidence="9">
    <location>
        <begin position="1067"/>
        <end position="1100"/>
    </location>
</feature>
<feature type="region of interest" description="Disordered" evidence="5">
    <location>
        <begin position="1"/>
        <end position="22"/>
    </location>
</feature>
<dbReference type="Proteomes" id="UP000475862">
    <property type="component" value="Unassembled WGS sequence"/>
</dbReference>
<evidence type="ECO:0000256" key="3">
    <source>
        <dbReference type="ARBA" id="ARBA00022833"/>
    </source>
</evidence>
<protein>
    <submittedName>
        <fullName evidence="10">Uncharacterized protein</fullName>
    </submittedName>
</protein>
<dbReference type="Pfam" id="PF21789">
    <property type="entry name" value="TNP-like_RNaseH_C"/>
    <property type="match status" value="1"/>
</dbReference>
<evidence type="ECO:0000256" key="4">
    <source>
        <dbReference type="ARBA" id="ARBA00023125"/>
    </source>
</evidence>
<evidence type="ECO:0000256" key="1">
    <source>
        <dbReference type="ARBA" id="ARBA00022723"/>
    </source>
</evidence>
<dbReference type="GO" id="GO:0008270">
    <property type="term" value="F:zinc ion binding"/>
    <property type="evidence" value="ECO:0007669"/>
    <property type="project" value="UniProtKB-KW"/>
</dbReference>
<keyword evidence="2" id="KW-0863">Zinc-finger</keyword>
<organism evidence="10 11">
    <name type="scientific">Aphis glycines</name>
    <name type="common">Soybean aphid</name>
    <dbReference type="NCBI Taxonomy" id="307491"/>
    <lineage>
        <taxon>Eukaryota</taxon>
        <taxon>Metazoa</taxon>
        <taxon>Ecdysozoa</taxon>
        <taxon>Arthropoda</taxon>
        <taxon>Hexapoda</taxon>
        <taxon>Insecta</taxon>
        <taxon>Pterygota</taxon>
        <taxon>Neoptera</taxon>
        <taxon>Paraneoptera</taxon>
        <taxon>Hemiptera</taxon>
        <taxon>Sternorrhyncha</taxon>
        <taxon>Aphidomorpha</taxon>
        <taxon>Aphidoidea</taxon>
        <taxon>Aphididae</taxon>
        <taxon>Aphidini</taxon>
        <taxon>Aphis</taxon>
        <taxon>Aphis</taxon>
    </lineage>
</organism>
<proteinExistence type="predicted"/>
<dbReference type="InterPro" id="IPR006612">
    <property type="entry name" value="THAP_Znf"/>
</dbReference>
<name>A0A6G0U077_APHGL</name>
<reference evidence="10 11" key="1">
    <citation type="submission" date="2019-08" db="EMBL/GenBank/DDBJ databases">
        <title>The genome of the soybean aphid Biotype 1, its phylome, world population structure and adaptation to the North American continent.</title>
        <authorList>
            <person name="Giordano R."/>
            <person name="Donthu R.K."/>
            <person name="Hernandez A.G."/>
            <person name="Wright C.L."/>
            <person name="Zimin A.V."/>
        </authorList>
    </citation>
    <scope>NUCLEOTIDE SEQUENCE [LARGE SCALE GENOMIC DNA]</scope>
    <source>
        <tissue evidence="10">Whole aphids</tissue>
    </source>
</reference>
<evidence type="ECO:0000313" key="11">
    <source>
        <dbReference type="Proteomes" id="UP000475862"/>
    </source>
</evidence>
<dbReference type="Pfam" id="PF05485">
    <property type="entry name" value="THAP"/>
    <property type="match status" value="1"/>
</dbReference>
<sequence length="1329" mass="153306">MGDHSNNYKRKSKDGAEKIREKKTKKLQIEAGSCFKIKDMFQKSFTAIDVVDVKNIKSIKVDSQILDVDNKVDSDDLSHITTNIDFYEKPSKELIHQFLNYHPCQPNDIDLIRINWICIGFGLKDDQSIFVTGYSGVTKHFYDRIKEHEISKTHINNLESFFMFESNKDIISYFNKAREIKLREIQNNRNILERVIETIKMIGKRGLSYRGANEAAYTFDNNSLDHGNLLEILMLISKFDPILNNYVQKCIDKSKDMHEVVSNELNKLNIDITKCIGNSTDGAANMQGQYKGFTKWLTDDAPKQLHKTNESISLFILLNKVAVFVRESYLRMNFWKNTTECKNISFIRKWDSLSKTLLEEYNCMTLDLEKDDEEEESELAKEHLCIVVDCTSGYSSNHEKVAQFCVPKDAELRGKWARAIPRKDFTITEKHYVGVKHFKEEDIIRFWQSGEIKWPQTSPACKNVLGEKSICFVSFCSGPSFSIVEKSVKVSESGAIYFGIFGQEINSTMLGITPSNDIYELANNINKFSQFNVCHGGLSALEFTNFNRNLCSISSTGQLKHNKCLQIIKTGNRKSIMSFFTYKEIIVDKLRRTKFNLQKRYNRAKTKITDLKLKLSKIKIDMAKISDECIEKKINQCKNMTESQKILLRECFAASRVMNAKSHRYSEDWMMLCLLFNIRSPGAYKYLRNSSLLPLPHPKTVRNHLSLVKTTCGFDQDFLRLLAKKVELMTEQEKHGVLIFDAVNLRKSLHVNSSNLTYSGLEDYGEDVPGSNHKEYADHALVFMFQSLGSSFYQTIGCFASKSEVKGIIIAQLVLKAISLLQNIGISVEGIVCDGATTNRKMWSELGINGSQNEMKNYFEHPSIPNKKVYAFSDFIHLFKCVRNRLYNNKSLRLHPDSDNIAWGYFNEVYLEDVKHPANLRIVPRITTQHLELTSMAKMRVRLCTQVFSMSMAKAMKYYSSKGCLMLKGSDETAKFTEFWNNLFDNFNRNLPWQGIKSDDSQSFQSFQDALNYLNCWENEMLASNIKQEEFLTNQTAEGLRVTLNSTIDLLKYLLEKCGYDYVLTGKMCQDPLEKFFGIIRQASGPNDHLTTPTFLHLYKILSVYSVLKPPKYGNCSVTNSDAPSLSLADLHEIFHDKHNQREEKINKLKNKLDKLIQDGIWEPSDILPNCNYNEECTMRDCICISFFKNNDAYHPAAKLITLKSRGQLVYPNTHLYELLSKVEHSFSLYCHDYNVFDKVIDDITEIDFNFKYPCEEHITVSITQVQCERTFSKLKYILNRLRSNLSQERVEDFIIMSCEKDILYSLQNVDIIEYVTQSSNLMNKLLIG</sequence>
<keyword evidence="4" id="KW-0238">DNA-binding</keyword>
<dbReference type="EMBL" id="VYZN01000010">
    <property type="protein sequence ID" value="KAE9542518.1"/>
    <property type="molecule type" value="Genomic_DNA"/>
</dbReference>
<dbReference type="Pfam" id="PF21787">
    <property type="entry name" value="TNP-like_RNaseH_N"/>
    <property type="match status" value="1"/>
</dbReference>
<dbReference type="PANTHER" id="PTHR45749">
    <property type="match status" value="1"/>
</dbReference>
<dbReference type="InterPro" id="IPR048366">
    <property type="entry name" value="TNP-like_GBD"/>
</dbReference>
<evidence type="ECO:0000259" key="7">
    <source>
        <dbReference type="Pfam" id="PF21787"/>
    </source>
</evidence>
<dbReference type="SUPFAM" id="SSF57716">
    <property type="entry name" value="Glucocorticoid receptor-like (DNA-binding domain)"/>
    <property type="match status" value="1"/>
</dbReference>
<keyword evidence="1" id="KW-0479">Metal-binding</keyword>
<evidence type="ECO:0000259" key="8">
    <source>
        <dbReference type="Pfam" id="PF21788"/>
    </source>
</evidence>
<evidence type="ECO:0000259" key="6">
    <source>
        <dbReference type="Pfam" id="PF05485"/>
    </source>
</evidence>
<keyword evidence="11" id="KW-1185">Reference proteome</keyword>
<dbReference type="InterPro" id="IPR048367">
    <property type="entry name" value="TNP-like_RNaseH_C"/>
</dbReference>
<evidence type="ECO:0000256" key="5">
    <source>
        <dbReference type="SAM" id="MobiDB-lite"/>
    </source>
</evidence>
<evidence type="ECO:0000313" key="10">
    <source>
        <dbReference type="EMBL" id="KAE9542518.1"/>
    </source>
</evidence>
<evidence type="ECO:0000256" key="2">
    <source>
        <dbReference type="ARBA" id="ARBA00022771"/>
    </source>
</evidence>
<comment type="caution">
    <text evidence="10">The sequence shown here is derived from an EMBL/GenBank/DDBJ whole genome shotgun (WGS) entry which is preliminary data.</text>
</comment>
<dbReference type="PANTHER" id="PTHR45749:SF21">
    <property type="entry name" value="DUF4371 DOMAIN-CONTAINING PROTEIN"/>
    <property type="match status" value="1"/>
</dbReference>
<dbReference type="OrthoDB" id="6601865at2759"/>
<feature type="domain" description="Transposable element P transposase-like RNase H" evidence="7">
    <location>
        <begin position="711"/>
        <end position="847"/>
    </location>
</feature>
<dbReference type="Pfam" id="PF21788">
    <property type="entry name" value="TNP-like_GBD"/>
    <property type="match status" value="1"/>
</dbReference>
<keyword evidence="3" id="KW-0862">Zinc</keyword>
<feature type="domain" description="THAP-type" evidence="6">
    <location>
        <begin position="385"/>
        <end position="446"/>
    </location>
</feature>
<evidence type="ECO:0000259" key="9">
    <source>
        <dbReference type="Pfam" id="PF21789"/>
    </source>
</evidence>
<accession>A0A6G0U077</accession>
<feature type="domain" description="Transposable element P transposase-like GTP-binding insertion" evidence="8">
    <location>
        <begin position="877"/>
        <end position="990"/>
    </location>
</feature>
<dbReference type="InterPro" id="IPR048365">
    <property type="entry name" value="TNP-like_RNaseH_N"/>
</dbReference>